<feature type="chain" id="PRO_5019260863" evidence="4">
    <location>
        <begin position="22"/>
        <end position="145"/>
    </location>
</feature>
<comment type="similarity">
    <text evidence="2">Belongs to the cerato-platanin family.</text>
</comment>
<keyword evidence="6" id="KW-1185">Reference proteome</keyword>
<protein>
    <submittedName>
        <fullName evidence="5">Protein SnodProt1</fullName>
    </submittedName>
</protein>
<evidence type="ECO:0000256" key="4">
    <source>
        <dbReference type="SAM" id="SignalP"/>
    </source>
</evidence>
<keyword evidence="3" id="KW-0964">Secreted</keyword>
<dbReference type="InterPro" id="IPR010829">
    <property type="entry name" value="Cerato-platanin"/>
</dbReference>
<evidence type="ECO:0000256" key="3">
    <source>
        <dbReference type="ARBA" id="ARBA00022525"/>
    </source>
</evidence>
<dbReference type="InterPro" id="IPR036908">
    <property type="entry name" value="RlpA-like_sf"/>
</dbReference>
<evidence type="ECO:0000313" key="6">
    <source>
        <dbReference type="Proteomes" id="UP000286134"/>
    </source>
</evidence>
<reference evidence="5 6" key="1">
    <citation type="journal article" date="2018" name="BMC Genomics">
        <title>Comparative genome analyses reveal sequence features reflecting distinct modes of host-adaptation between dicot and monocot powdery mildew.</title>
        <authorList>
            <person name="Wu Y."/>
            <person name="Ma X."/>
            <person name="Pan Z."/>
            <person name="Kale S.D."/>
            <person name="Song Y."/>
            <person name="King H."/>
            <person name="Zhang Q."/>
            <person name="Presley C."/>
            <person name="Deng X."/>
            <person name="Wei C.I."/>
            <person name="Xiao S."/>
        </authorList>
    </citation>
    <scope>NUCLEOTIDE SEQUENCE [LARGE SCALE GENOMIC DNA]</scope>
    <source>
        <strain evidence="5">UMSG2</strain>
    </source>
</reference>
<comment type="caution">
    <text evidence="5">The sequence shown here is derived from an EMBL/GenBank/DDBJ whole genome shotgun (WGS) entry which is preliminary data.</text>
</comment>
<dbReference type="OrthoDB" id="4898945at2759"/>
<sequence length="145" mass="15474">MTRAFLFALSLSIILSSFVSSLTISTISVSYDTSYDDMARRLDLVACSDGSNGLLTKHYETQGSLPSFPRIGGASVISGWNSPSCGSCWSLTYNDTTINVMAIDRATKGFNIAETALNQLTHGQAKALGRIEAAFTQVESSRCGS</sequence>
<dbReference type="Proteomes" id="UP000286134">
    <property type="component" value="Unassembled WGS sequence"/>
</dbReference>
<dbReference type="CDD" id="cd22778">
    <property type="entry name" value="DPBB_CEPL-like"/>
    <property type="match status" value="1"/>
</dbReference>
<dbReference type="STRING" id="212602.A0A420I4T5"/>
<evidence type="ECO:0000313" key="5">
    <source>
        <dbReference type="EMBL" id="RKF64718.1"/>
    </source>
</evidence>
<dbReference type="Pfam" id="PF07249">
    <property type="entry name" value="Cerato-platanin"/>
    <property type="match status" value="1"/>
</dbReference>
<evidence type="ECO:0000256" key="2">
    <source>
        <dbReference type="ARBA" id="ARBA00010421"/>
    </source>
</evidence>
<dbReference type="Gene3D" id="2.40.40.10">
    <property type="entry name" value="RlpA-like domain"/>
    <property type="match status" value="1"/>
</dbReference>
<keyword evidence="4" id="KW-0732">Signal</keyword>
<comment type="subcellular location">
    <subcellularLocation>
        <location evidence="1">Secreted</location>
    </subcellularLocation>
</comment>
<dbReference type="GO" id="GO:0005576">
    <property type="term" value="C:extracellular region"/>
    <property type="evidence" value="ECO:0007669"/>
    <property type="project" value="UniProtKB-SubCell"/>
</dbReference>
<accession>A0A420I4T5</accession>
<dbReference type="EMBL" id="MCFK01001689">
    <property type="protein sequence ID" value="RKF64718.1"/>
    <property type="molecule type" value="Genomic_DNA"/>
</dbReference>
<name>A0A420I4T5_9PEZI</name>
<dbReference type="AlphaFoldDB" id="A0A420I4T5"/>
<feature type="signal peptide" evidence="4">
    <location>
        <begin position="1"/>
        <end position="21"/>
    </location>
</feature>
<evidence type="ECO:0000256" key="1">
    <source>
        <dbReference type="ARBA" id="ARBA00004613"/>
    </source>
</evidence>
<organism evidence="5 6">
    <name type="scientific">Erysiphe neolycopersici</name>
    <dbReference type="NCBI Taxonomy" id="212602"/>
    <lineage>
        <taxon>Eukaryota</taxon>
        <taxon>Fungi</taxon>
        <taxon>Dikarya</taxon>
        <taxon>Ascomycota</taxon>
        <taxon>Pezizomycotina</taxon>
        <taxon>Leotiomycetes</taxon>
        <taxon>Erysiphales</taxon>
        <taxon>Erysiphaceae</taxon>
        <taxon>Erysiphe</taxon>
    </lineage>
</organism>
<dbReference type="SUPFAM" id="SSF50685">
    <property type="entry name" value="Barwin-like endoglucanases"/>
    <property type="match status" value="1"/>
</dbReference>
<proteinExistence type="inferred from homology"/>
<gene>
    <name evidence="5" type="ORF">OnM2_016080</name>
</gene>